<name>A0A239EI32_9ACTN</name>
<keyword evidence="8" id="KW-1185">Reference proteome</keyword>
<feature type="domain" description="Elp3/MiaA/NifB-like radical SAM core" evidence="6">
    <location>
        <begin position="1"/>
        <end position="177"/>
    </location>
</feature>
<dbReference type="GO" id="GO:0003824">
    <property type="term" value="F:catalytic activity"/>
    <property type="evidence" value="ECO:0007669"/>
    <property type="project" value="InterPro"/>
</dbReference>
<sequence>MSDLVTGHGVHTISFVDDDFLGGDGRGRERAFEFAELLRRREHQIKFSIECRINELDDGVLSTLREVGIRHVLIGVESANDTDIALFAKKTTNDEAERAIRLLRALDIDFSTGFIMFQPLSELDGIRTNLAFLARNRIGTHRRIANRLELYPGAPLTTYFQRRGVAFHEDRYRLYYDFENPGVAVLYSAFQEVLRPFESVEFEAQKALFEAATSPCGEDIARAHALKAVLDDIAGALVTAAFTCLEAVQAEEDPRSAEGIGAGVRRDCAELTERVRRIAGRREGTKEGRSHVGHGQ</sequence>
<protein>
    <recommendedName>
        <fullName evidence="6">Elp3/MiaA/NifB-like radical SAM core domain-containing protein</fullName>
    </recommendedName>
</protein>
<comment type="cofactor">
    <cofactor evidence="1">
        <name>[4Fe-4S] cluster</name>
        <dbReference type="ChEBI" id="CHEBI:49883"/>
    </cofactor>
</comment>
<dbReference type="PANTHER" id="PTHR43409:SF7">
    <property type="entry name" value="BLL1977 PROTEIN"/>
    <property type="match status" value="1"/>
</dbReference>
<proteinExistence type="predicted"/>
<keyword evidence="5" id="KW-0411">Iron-sulfur</keyword>
<evidence type="ECO:0000256" key="3">
    <source>
        <dbReference type="ARBA" id="ARBA00022723"/>
    </source>
</evidence>
<keyword evidence="3" id="KW-0479">Metal-binding</keyword>
<dbReference type="InterPro" id="IPR051198">
    <property type="entry name" value="BchE-like"/>
</dbReference>
<dbReference type="SMART" id="SM00729">
    <property type="entry name" value="Elp3"/>
    <property type="match status" value="1"/>
</dbReference>
<accession>A0A239EI32</accession>
<dbReference type="GO" id="GO:0051536">
    <property type="term" value="F:iron-sulfur cluster binding"/>
    <property type="evidence" value="ECO:0007669"/>
    <property type="project" value="UniProtKB-KW"/>
</dbReference>
<evidence type="ECO:0000313" key="8">
    <source>
        <dbReference type="Proteomes" id="UP000198318"/>
    </source>
</evidence>
<dbReference type="SUPFAM" id="SSF102114">
    <property type="entry name" value="Radical SAM enzymes"/>
    <property type="match status" value="1"/>
</dbReference>
<dbReference type="GO" id="GO:0046872">
    <property type="term" value="F:metal ion binding"/>
    <property type="evidence" value="ECO:0007669"/>
    <property type="project" value="UniProtKB-KW"/>
</dbReference>
<dbReference type="GO" id="GO:0005829">
    <property type="term" value="C:cytosol"/>
    <property type="evidence" value="ECO:0007669"/>
    <property type="project" value="TreeGrafter"/>
</dbReference>
<evidence type="ECO:0000256" key="4">
    <source>
        <dbReference type="ARBA" id="ARBA00023004"/>
    </source>
</evidence>
<dbReference type="Proteomes" id="UP000198318">
    <property type="component" value="Unassembled WGS sequence"/>
</dbReference>
<evidence type="ECO:0000259" key="6">
    <source>
        <dbReference type="SMART" id="SM00729"/>
    </source>
</evidence>
<keyword evidence="2" id="KW-0949">S-adenosyl-L-methionine</keyword>
<dbReference type="InterPro" id="IPR058240">
    <property type="entry name" value="rSAM_sf"/>
</dbReference>
<gene>
    <name evidence="7" type="ORF">SAMN05443665_100464</name>
</gene>
<organism evidence="7 8">
    <name type="scientific">Actinomadura meyerae</name>
    <dbReference type="NCBI Taxonomy" id="240840"/>
    <lineage>
        <taxon>Bacteria</taxon>
        <taxon>Bacillati</taxon>
        <taxon>Actinomycetota</taxon>
        <taxon>Actinomycetes</taxon>
        <taxon>Streptosporangiales</taxon>
        <taxon>Thermomonosporaceae</taxon>
        <taxon>Actinomadura</taxon>
    </lineage>
</organism>
<reference evidence="7 8" key="1">
    <citation type="submission" date="2017-06" db="EMBL/GenBank/DDBJ databases">
        <authorList>
            <person name="Kim H.J."/>
            <person name="Triplett B.A."/>
        </authorList>
    </citation>
    <scope>NUCLEOTIDE SEQUENCE [LARGE SCALE GENOMIC DNA]</scope>
    <source>
        <strain evidence="7 8">DSM 44715</strain>
    </source>
</reference>
<dbReference type="AlphaFoldDB" id="A0A239EI32"/>
<dbReference type="PANTHER" id="PTHR43409">
    <property type="entry name" value="ANAEROBIC MAGNESIUM-PROTOPORPHYRIN IX MONOMETHYL ESTER CYCLASE-RELATED"/>
    <property type="match status" value="1"/>
</dbReference>
<dbReference type="EMBL" id="FZOR01000004">
    <property type="protein sequence ID" value="SNS44219.1"/>
    <property type="molecule type" value="Genomic_DNA"/>
</dbReference>
<evidence type="ECO:0000313" key="7">
    <source>
        <dbReference type="EMBL" id="SNS44219.1"/>
    </source>
</evidence>
<dbReference type="Pfam" id="PF04055">
    <property type="entry name" value="Radical_SAM"/>
    <property type="match status" value="1"/>
</dbReference>
<dbReference type="InterPro" id="IPR007197">
    <property type="entry name" value="rSAM"/>
</dbReference>
<keyword evidence="4" id="KW-0408">Iron</keyword>
<evidence type="ECO:0000256" key="5">
    <source>
        <dbReference type="ARBA" id="ARBA00023014"/>
    </source>
</evidence>
<evidence type="ECO:0000256" key="2">
    <source>
        <dbReference type="ARBA" id="ARBA00022691"/>
    </source>
</evidence>
<dbReference type="InterPro" id="IPR006638">
    <property type="entry name" value="Elp3/MiaA/NifB-like_rSAM"/>
</dbReference>
<evidence type="ECO:0000256" key="1">
    <source>
        <dbReference type="ARBA" id="ARBA00001966"/>
    </source>
</evidence>